<dbReference type="RefSeq" id="WP_322473534.1">
    <property type="nucleotide sequence ID" value="NZ_JBHRZG010000013.1"/>
</dbReference>
<sequence length="300" mass="33966">MTPDHRLPVGTHVTLRTVHGEKLVGAAGIILRQPPGDGPSVYAVQFPDGVVLEINRVHLAVRRSELEALPEPGTDLWPYVQYRCVMGSRAFGLDTDASDTDLRGFFLPPARLHWGLADLPEQLERHSEHTEEVSWETRKFVRLALRANPNVLECLYSPLPLTVTEQAQALLDIRGAFLSRLLYQTYNGYVQGQFRRLEQGRRAHGDIRPKHVMHLLRLLLSGIHALRTGEIMVNVGEHKGMLLAVKSGQMDWAEANRWRLELHAEFDRAFERTTLPERPDFETVEAWLIAARRAAVGWSG</sequence>
<dbReference type="Proteomes" id="UP001595803">
    <property type="component" value="Unassembled WGS sequence"/>
</dbReference>
<dbReference type="Pfam" id="PF10127">
    <property type="entry name" value="RlaP"/>
    <property type="match status" value="1"/>
</dbReference>
<name>A0ABV7Z9X4_9DEIO</name>
<keyword evidence="2" id="KW-1185">Reference proteome</keyword>
<organism evidence="1 2">
    <name type="scientific">Deinococcus rufus</name>
    <dbReference type="NCBI Taxonomy" id="2136097"/>
    <lineage>
        <taxon>Bacteria</taxon>
        <taxon>Thermotogati</taxon>
        <taxon>Deinococcota</taxon>
        <taxon>Deinococci</taxon>
        <taxon>Deinococcales</taxon>
        <taxon>Deinococcaceae</taxon>
        <taxon>Deinococcus</taxon>
    </lineage>
</organism>
<dbReference type="PANTHER" id="PTHR34817">
    <property type="entry name" value="NUCLEOTIDYLTRANSFERASE"/>
    <property type="match status" value="1"/>
</dbReference>
<comment type="caution">
    <text evidence="1">The sequence shown here is derived from an EMBL/GenBank/DDBJ whole genome shotgun (WGS) entry which is preliminary data.</text>
</comment>
<dbReference type="EMBL" id="JBHRZG010000013">
    <property type="protein sequence ID" value="MFC3833780.1"/>
    <property type="molecule type" value="Genomic_DNA"/>
</dbReference>
<dbReference type="PANTHER" id="PTHR34817:SF2">
    <property type="entry name" value="NUCLEOTIDYLTRANSFERASE"/>
    <property type="match status" value="1"/>
</dbReference>
<gene>
    <name evidence="1" type="ORF">ACFOSB_13010</name>
</gene>
<dbReference type="InterPro" id="IPR018775">
    <property type="entry name" value="RlaP"/>
</dbReference>
<proteinExistence type="predicted"/>
<accession>A0ABV7Z9X4</accession>
<evidence type="ECO:0000313" key="2">
    <source>
        <dbReference type="Proteomes" id="UP001595803"/>
    </source>
</evidence>
<reference evidence="2" key="1">
    <citation type="journal article" date="2019" name="Int. J. Syst. Evol. Microbiol.">
        <title>The Global Catalogue of Microorganisms (GCM) 10K type strain sequencing project: providing services to taxonomists for standard genome sequencing and annotation.</title>
        <authorList>
            <consortium name="The Broad Institute Genomics Platform"/>
            <consortium name="The Broad Institute Genome Sequencing Center for Infectious Disease"/>
            <person name="Wu L."/>
            <person name="Ma J."/>
        </authorList>
    </citation>
    <scope>NUCLEOTIDE SEQUENCE [LARGE SCALE GENOMIC DNA]</scope>
    <source>
        <strain evidence="2">CCTCC AB 2017081</strain>
    </source>
</reference>
<protein>
    <submittedName>
        <fullName evidence="1">DNA polymerase beta superfamily protein</fullName>
    </submittedName>
</protein>
<evidence type="ECO:0000313" key="1">
    <source>
        <dbReference type="EMBL" id="MFC3833780.1"/>
    </source>
</evidence>